<dbReference type="SUPFAM" id="SSF52540">
    <property type="entry name" value="P-loop containing nucleoside triphosphate hydrolases"/>
    <property type="match status" value="2"/>
</dbReference>
<evidence type="ECO:0000313" key="3">
    <source>
        <dbReference type="EMBL" id="AOM76517.1"/>
    </source>
</evidence>
<name>A0A1D7QCZ5_9SPHI</name>
<protein>
    <recommendedName>
        <fullName evidence="2">Rad50/SbcC-type AAA domain-containing protein</fullName>
    </recommendedName>
</protein>
<dbReference type="PANTHER" id="PTHR32182:SF19">
    <property type="entry name" value="HOMOLOGY WITH RECF PROTEIN"/>
    <property type="match status" value="1"/>
</dbReference>
<dbReference type="PANTHER" id="PTHR32182">
    <property type="entry name" value="DNA REPLICATION AND REPAIR PROTEIN RECF"/>
    <property type="match status" value="1"/>
</dbReference>
<dbReference type="RefSeq" id="WP_069378213.1">
    <property type="nucleotide sequence ID" value="NZ_CP017141.1"/>
</dbReference>
<evidence type="ECO:0000259" key="2">
    <source>
        <dbReference type="Pfam" id="PF13476"/>
    </source>
</evidence>
<dbReference type="InterPro" id="IPR027417">
    <property type="entry name" value="P-loop_NTPase"/>
</dbReference>
<feature type="coiled-coil region" evidence="1">
    <location>
        <begin position="378"/>
        <end position="405"/>
    </location>
</feature>
<dbReference type="AlphaFoldDB" id="A0A1D7QCZ5"/>
<dbReference type="GO" id="GO:0016887">
    <property type="term" value="F:ATP hydrolysis activity"/>
    <property type="evidence" value="ECO:0007669"/>
    <property type="project" value="InterPro"/>
</dbReference>
<evidence type="ECO:0000313" key="4">
    <source>
        <dbReference type="Proteomes" id="UP000094313"/>
    </source>
</evidence>
<keyword evidence="1" id="KW-0175">Coiled coil</keyword>
<dbReference type="Pfam" id="PF13476">
    <property type="entry name" value="AAA_23"/>
    <property type="match status" value="1"/>
</dbReference>
<feature type="domain" description="Rad50/SbcC-type AAA" evidence="2">
    <location>
        <begin position="11"/>
        <end position="175"/>
    </location>
</feature>
<gene>
    <name evidence="3" type="ORF">BFS30_04720</name>
</gene>
<dbReference type="GO" id="GO:0000731">
    <property type="term" value="P:DNA synthesis involved in DNA repair"/>
    <property type="evidence" value="ECO:0007669"/>
    <property type="project" value="TreeGrafter"/>
</dbReference>
<evidence type="ECO:0000256" key="1">
    <source>
        <dbReference type="SAM" id="Coils"/>
    </source>
</evidence>
<organism evidence="3 4">
    <name type="scientific">Pedobacter steynii</name>
    <dbReference type="NCBI Taxonomy" id="430522"/>
    <lineage>
        <taxon>Bacteria</taxon>
        <taxon>Pseudomonadati</taxon>
        <taxon>Bacteroidota</taxon>
        <taxon>Sphingobacteriia</taxon>
        <taxon>Sphingobacteriales</taxon>
        <taxon>Sphingobacteriaceae</taxon>
        <taxon>Pedobacter</taxon>
    </lineage>
</organism>
<accession>A0A1D7QCZ5</accession>
<sequence length="646" mass="75305">MKKFIFPTIEKVQISHFSLYKRTDFLDIDLTKDVFCLAGANGLGKSTFITIINFGLTGIVKNPERRFTWYNEITKFYNQSKGFASTYFDGRVSEDDYELAEVTIEFTIGDIKYTITRGFFEPDELRLFKRSTPTEDLIVSNEMTTSDLNELYKTCFTKDVKLAHFDQFVFLQSFVFTFDESHQLLFWDESVMERVLYLVFGVDADKAKLADKYRKEFNKHDSDFRNLQWQITKTRNELNGIMKSVNASKTDDTENIQIYEEHKFFIEKTEEINLEIDKKIIEIKECDLNISDFSLKASALRSEYESIFNKSLKEDIPLERNSEVIKILNDLKLRIYSSKEFDDLIQALVSLIEGQKKDEEEKQEEEYFKQLTSLDLKLSDISHQIANFQSRKDRLIQEHDHLMSENKVLSDKIYDIEKANEEVLRRIHKFKQENDYSNLIKGYEDQISRYSAQKDESSTKRSLVRDELQKLEKVLNQGYISAESDFIPIFNDYAKSFLGLDISIELSTSTRGANLSLNIQNSRRKDAFQLSESQRYFIDIALRMALIELSTESATFLVDTPEGSLDIAYESRAGKMLADFAKSNHKIIMTANINSSQLLIELASICKIERMSLERMTNWTLLSDVQQQESERIEEAYSNIETKLGE</sequence>
<proteinExistence type="predicted"/>
<dbReference type="Proteomes" id="UP000094313">
    <property type="component" value="Chromosome"/>
</dbReference>
<dbReference type="EMBL" id="CP017141">
    <property type="protein sequence ID" value="AOM76517.1"/>
    <property type="molecule type" value="Genomic_DNA"/>
</dbReference>
<dbReference type="GO" id="GO:0006302">
    <property type="term" value="P:double-strand break repair"/>
    <property type="evidence" value="ECO:0007669"/>
    <property type="project" value="InterPro"/>
</dbReference>
<dbReference type="Gene3D" id="3.40.50.300">
    <property type="entry name" value="P-loop containing nucleotide triphosphate hydrolases"/>
    <property type="match status" value="2"/>
</dbReference>
<dbReference type="KEGG" id="psty:BFS30_04720"/>
<dbReference type="InterPro" id="IPR038729">
    <property type="entry name" value="Rad50/SbcC_AAA"/>
</dbReference>
<reference evidence="3 4" key="1">
    <citation type="submission" date="2016-08" db="EMBL/GenBank/DDBJ databases">
        <authorList>
            <person name="Seilhamer J.J."/>
        </authorList>
    </citation>
    <scope>NUCLEOTIDE SEQUENCE [LARGE SCALE GENOMIC DNA]</scope>
    <source>
        <strain evidence="3 4">DX4</strain>
    </source>
</reference>
<keyword evidence="4" id="KW-1185">Reference proteome</keyword>